<protein>
    <submittedName>
        <fullName evidence="2">Uncharacterized protein</fullName>
    </submittedName>
</protein>
<evidence type="ECO:0000256" key="1">
    <source>
        <dbReference type="SAM" id="MobiDB-lite"/>
    </source>
</evidence>
<dbReference type="HOGENOM" id="CLU_1466542_0_0_0"/>
<comment type="caution">
    <text evidence="2">The sequence shown here is derived from an EMBL/GenBank/DDBJ whole genome shotgun (WGS) entry which is preliminary data.</text>
</comment>
<dbReference type="EMBL" id="AATS01000021">
    <property type="protein sequence ID" value="EAU53555.1"/>
    <property type="molecule type" value="Genomic_DNA"/>
</dbReference>
<accession>Q0EWB6</accession>
<reference evidence="2 3" key="1">
    <citation type="submission" date="2006-09" db="EMBL/GenBank/DDBJ databases">
        <authorList>
            <person name="Emerson D."/>
            <person name="Ferriera S."/>
            <person name="Johnson J."/>
            <person name="Kravitz S."/>
            <person name="Halpern A."/>
            <person name="Remington K."/>
            <person name="Beeson K."/>
            <person name="Tran B."/>
            <person name="Rogers Y.-H."/>
            <person name="Friedman R."/>
            <person name="Venter J.C."/>
        </authorList>
    </citation>
    <scope>NUCLEOTIDE SEQUENCE [LARGE SCALE GENOMIC DNA]</scope>
    <source>
        <strain evidence="2 3">PV-1</strain>
    </source>
</reference>
<organism evidence="2 3">
    <name type="scientific">Mariprofundus ferrooxydans PV-1</name>
    <dbReference type="NCBI Taxonomy" id="314345"/>
    <lineage>
        <taxon>Bacteria</taxon>
        <taxon>Pseudomonadati</taxon>
        <taxon>Pseudomonadota</taxon>
        <taxon>Candidatius Mariprofundia</taxon>
        <taxon>Mariprofundales</taxon>
        <taxon>Mariprofundaceae</taxon>
        <taxon>Mariprofundus</taxon>
    </lineage>
</organism>
<dbReference type="AlphaFoldDB" id="Q0EWB6"/>
<gene>
    <name evidence="2" type="ORF">SPV1_02918</name>
</gene>
<name>Q0EWB6_9PROT</name>
<sequence length="184" mass="20544">MNSSCEDTCRNLPAGEHSAFCPLSYYAERIYMYIADEEPLLAKLRLLQNPEPVDLGVSVIKVRINENLSSPIKREPVKQEAVAKQDKPAANVSSEAKKRGKKASKAMHIQKASKAEKFKGHKDSCMTGKVRHIINTSVDDARYAIRNCDDISVLTAALDRESTDGKRSTLIKMLKTRIRKLEVA</sequence>
<proteinExistence type="predicted"/>
<keyword evidence="3" id="KW-1185">Reference proteome</keyword>
<dbReference type="STRING" id="314344.AL013_10415"/>
<feature type="region of interest" description="Disordered" evidence="1">
    <location>
        <begin position="86"/>
        <end position="121"/>
    </location>
</feature>
<dbReference type="InParanoid" id="Q0EWB6"/>
<evidence type="ECO:0000313" key="3">
    <source>
        <dbReference type="Proteomes" id="UP000005297"/>
    </source>
</evidence>
<dbReference type="Proteomes" id="UP000005297">
    <property type="component" value="Unassembled WGS sequence"/>
</dbReference>
<evidence type="ECO:0000313" key="2">
    <source>
        <dbReference type="EMBL" id="EAU53555.1"/>
    </source>
</evidence>